<reference evidence="2" key="1">
    <citation type="submission" date="2025-08" db="UniProtKB">
        <authorList>
            <consortium name="Ensembl"/>
        </authorList>
    </citation>
    <scope>IDENTIFICATION</scope>
</reference>
<feature type="coiled-coil region" evidence="1">
    <location>
        <begin position="44"/>
        <end position="258"/>
    </location>
</feature>
<name>A0A8C4WHG3_9SAUR</name>
<dbReference type="Gene3D" id="1.10.287.1490">
    <property type="match status" value="1"/>
</dbReference>
<evidence type="ECO:0000313" key="3">
    <source>
        <dbReference type="Proteomes" id="UP000694390"/>
    </source>
</evidence>
<dbReference type="GeneTree" id="ENSGT00940000166458"/>
<dbReference type="PANTHER" id="PTHR44281">
    <property type="entry name" value="SPINDLE ASSEMBLY ABNORMAL PROTEIN 6 HOMOLOG"/>
    <property type="match status" value="1"/>
</dbReference>
<keyword evidence="1" id="KW-0175">Coiled coil</keyword>
<dbReference type="GO" id="GO:0007283">
    <property type="term" value="P:spermatogenesis"/>
    <property type="evidence" value="ECO:0007669"/>
    <property type="project" value="TreeGrafter"/>
</dbReference>
<evidence type="ECO:0000313" key="2">
    <source>
        <dbReference type="Ensembl" id="ENSGEVP00005017469.1"/>
    </source>
</evidence>
<dbReference type="AlphaFoldDB" id="A0A8C4WHG3"/>
<dbReference type="GO" id="GO:0005814">
    <property type="term" value="C:centriole"/>
    <property type="evidence" value="ECO:0007669"/>
    <property type="project" value="TreeGrafter"/>
</dbReference>
<protein>
    <recommendedName>
        <fullName evidence="4">SAS-6 centriolar assembly protein</fullName>
    </recommendedName>
</protein>
<dbReference type="Ensembl" id="ENSGEVT00005018354.1">
    <property type="protein sequence ID" value="ENSGEVP00005017469.1"/>
    <property type="gene ID" value="ENSGEVG00005012332.1"/>
</dbReference>
<keyword evidence="3" id="KW-1185">Reference proteome</keyword>
<dbReference type="PANTHER" id="PTHR44281:SF4">
    <property type="entry name" value="SPINDLE ASSEMBLY ABNORMAL PROTEIN 6 HOMOLOG"/>
    <property type="match status" value="1"/>
</dbReference>
<dbReference type="GO" id="GO:0005813">
    <property type="term" value="C:centrosome"/>
    <property type="evidence" value="ECO:0007669"/>
    <property type="project" value="TreeGrafter"/>
</dbReference>
<accession>A0A8C4WHG3</accession>
<evidence type="ECO:0008006" key="4">
    <source>
        <dbReference type="Google" id="ProtNLM"/>
    </source>
</evidence>
<organism evidence="2 3">
    <name type="scientific">Gopherus evgoodei</name>
    <name type="common">Goodes thornscrub tortoise</name>
    <dbReference type="NCBI Taxonomy" id="1825980"/>
    <lineage>
        <taxon>Eukaryota</taxon>
        <taxon>Metazoa</taxon>
        <taxon>Chordata</taxon>
        <taxon>Craniata</taxon>
        <taxon>Vertebrata</taxon>
        <taxon>Euteleostomi</taxon>
        <taxon>Archelosauria</taxon>
        <taxon>Testudinata</taxon>
        <taxon>Testudines</taxon>
        <taxon>Cryptodira</taxon>
        <taxon>Durocryptodira</taxon>
        <taxon>Testudinoidea</taxon>
        <taxon>Testudinidae</taxon>
        <taxon>Gopherus</taxon>
    </lineage>
</organism>
<dbReference type="Proteomes" id="UP000694390">
    <property type="component" value="Unassembled WGS sequence"/>
</dbReference>
<proteinExistence type="predicted"/>
<dbReference type="OrthoDB" id="49058at2759"/>
<sequence>TKKCIFHTEKLVFTSLSEKSRELDKLRSEWTSHTTMLTNNTSSFTQYQQQHEQQKKELESLHQKSIQQLQNRLSELEIANKDLTERRYKGDSTIRELKAKLSGIEDECQRAKQEVLSLRRENTTLDAECHEKEKHINQLQTRVAVLEQEIKDKDQLIIRTKEVLDATQEQKVILEENTEKKQVHIGKLEATIKSLSAELLKANEIIKKLQGDLKTLMSKLKLKNTVTIQQEKLLAEKEEKLQKEQRELQETGQSLKAKELYSTKLEESKQLLKTNENVITWLNKQLNEIQMARKQEILGTSTIPLTHSSNGTIRTGTSPHNMLDNRLRFTSSESVTPISPVCAFQNFPETAPAKSANRRFQDQRQAFTFTLSETYLKKREDSIPLRGLSQNTFNSSGRNGSSSMKVNNLISKCFLL</sequence>
<reference evidence="2" key="2">
    <citation type="submission" date="2025-09" db="UniProtKB">
        <authorList>
            <consortium name="Ensembl"/>
        </authorList>
    </citation>
    <scope>IDENTIFICATION</scope>
</reference>
<dbReference type="GO" id="GO:0007099">
    <property type="term" value="P:centriole replication"/>
    <property type="evidence" value="ECO:0007669"/>
    <property type="project" value="TreeGrafter"/>
</dbReference>
<evidence type="ECO:0000256" key="1">
    <source>
        <dbReference type="SAM" id="Coils"/>
    </source>
</evidence>